<reference evidence="1" key="1">
    <citation type="journal article" date="2021" name="Proc. Natl. Acad. Sci. U.S.A.">
        <title>A Catalog of Tens of Thousands of Viruses from Human Metagenomes Reveals Hidden Associations with Chronic Diseases.</title>
        <authorList>
            <person name="Tisza M.J."/>
            <person name="Buck C.B."/>
        </authorList>
    </citation>
    <scope>NUCLEOTIDE SEQUENCE</scope>
    <source>
        <strain evidence="1">CtNQV2</strain>
    </source>
</reference>
<name>A0A8S5RZ61_9CAUD</name>
<proteinExistence type="predicted"/>
<accession>A0A8S5RZ61</accession>
<sequence>MKKGVLIKKYFLFAFINTKYLVRIDKCTIFVISK</sequence>
<organism evidence="1">
    <name type="scientific">Myoviridae sp. ctNQV2</name>
    <dbReference type="NCBI Taxonomy" id="2827683"/>
    <lineage>
        <taxon>Viruses</taxon>
        <taxon>Duplodnaviria</taxon>
        <taxon>Heunggongvirae</taxon>
        <taxon>Uroviricota</taxon>
        <taxon>Caudoviricetes</taxon>
    </lineage>
</organism>
<dbReference type="EMBL" id="BK032510">
    <property type="protein sequence ID" value="DAF44054.1"/>
    <property type="molecule type" value="Genomic_DNA"/>
</dbReference>
<protein>
    <submittedName>
        <fullName evidence="1">Uncharacterized protein</fullName>
    </submittedName>
</protein>
<evidence type="ECO:0000313" key="1">
    <source>
        <dbReference type="EMBL" id="DAF44054.1"/>
    </source>
</evidence>